<comment type="subcellular location">
    <subcellularLocation>
        <location evidence="2">Mitochondrion matrix</location>
    </subcellularLocation>
</comment>
<dbReference type="PANTHER" id="PTHR48083:SF2">
    <property type="entry name" value="MEDIUM-CHAIN SPECIFIC ACYL-COA DEHYDROGENASE, MITOCHONDRIAL"/>
    <property type="match status" value="1"/>
</dbReference>
<dbReference type="FunFam" id="1.20.140.10:FF:000011">
    <property type="entry name" value="Medium-chain specific acyl-CoA dehydrogenase, mitochondrial"/>
    <property type="match status" value="1"/>
</dbReference>
<evidence type="ECO:0000256" key="26">
    <source>
        <dbReference type="ARBA" id="ARBA00048877"/>
    </source>
</evidence>
<comment type="catalytic activity">
    <reaction evidence="26">
        <text>octanoyl-CoA + oxidized [electron-transfer flavoprotein] + H(+) = (2E)-octenoyl-CoA + reduced [electron-transfer flavoprotein]</text>
        <dbReference type="Rhea" id="RHEA:48180"/>
        <dbReference type="Rhea" id="RHEA-COMP:10685"/>
        <dbReference type="Rhea" id="RHEA-COMP:10686"/>
        <dbReference type="ChEBI" id="CHEBI:15378"/>
        <dbReference type="ChEBI" id="CHEBI:57386"/>
        <dbReference type="ChEBI" id="CHEBI:57692"/>
        <dbReference type="ChEBI" id="CHEBI:58307"/>
        <dbReference type="ChEBI" id="CHEBI:62242"/>
    </reaction>
    <physiologicalReaction direction="left-to-right" evidence="26">
        <dbReference type="Rhea" id="RHEA:48181"/>
    </physiologicalReaction>
</comment>
<keyword evidence="36" id="KW-1267">Proteomics identification</keyword>
<dbReference type="InterPro" id="IPR009100">
    <property type="entry name" value="AcylCoA_DH/oxidase_NM_dom_sf"/>
</dbReference>
<evidence type="ECO:0000256" key="9">
    <source>
        <dbReference type="ARBA" id="ARBA00022630"/>
    </source>
</evidence>
<dbReference type="CDD" id="cd02894">
    <property type="entry name" value="GGTase-II"/>
    <property type="match status" value="1"/>
</dbReference>
<keyword evidence="10" id="KW-0677">Repeat</keyword>
<evidence type="ECO:0000256" key="21">
    <source>
        <dbReference type="ARBA" id="ARBA00047658"/>
    </source>
</evidence>
<dbReference type="InterPro" id="IPR037069">
    <property type="entry name" value="AcylCoA_DH/ox_N_sf"/>
</dbReference>
<dbReference type="FunFam" id="1.50.10.20:FF:000024">
    <property type="entry name" value="Geranylgeranyl transferase type-2 subunit beta"/>
    <property type="match status" value="1"/>
</dbReference>
<feature type="binding site" description="in other chain" evidence="29">
    <location>
        <begin position="193"/>
        <end position="195"/>
    </location>
    <ligand>
        <name>FAD</name>
        <dbReference type="ChEBI" id="CHEBI:57692"/>
        <note>ligand shared between dimeric partners</note>
    </ligand>
</feature>
<evidence type="ECO:0000259" key="33">
    <source>
        <dbReference type="Pfam" id="PF02771"/>
    </source>
</evidence>
<keyword evidence="35" id="KW-1185">Reference proteome</keyword>
<evidence type="ECO:0000256" key="20">
    <source>
        <dbReference type="ARBA" id="ARBA00047546"/>
    </source>
</evidence>
<evidence type="ECO:0000256" key="18">
    <source>
        <dbReference type="ARBA" id="ARBA00032712"/>
    </source>
</evidence>
<keyword evidence="16" id="KW-0496">Mitochondrion</keyword>
<dbReference type="InterPro" id="IPR006091">
    <property type="entry name" value="Acyl-CoA_Oxase/DH_mid-dom"/>
</dbReference>
<keyword evidence="14" id="KW-0560">Oxidoreductase</keyword>
<evidence type="ECO:0000256" key="1">
    <source>
        <dbReference type="ARBA" id="ARBA00001974"/>
    </source>
</evidence>
<dbReference type="EMBL" id="QBIY01013392">
    <property type="protein sequence ID" value="RXN05708.1"/>
    <property type="molecule type" value="Genomic_DNA"/>
</dbReference>
<dbReference type="InterPro" id="IPR026873">
    <property type="entry name" value="Ptb1"/>
</dbReference>
<dbReference type="GO" id="GO:0005759">
    <property type="term" value="C:mitochondrial matrix"/>
    <property type="evidence" value="ECO:0007669"/>
    <property type="project" value="UniProtKB-SubCell"/>
</dbReference>
<evidence type="ECO:0000259" key="31">
    <source>
        <dbReference type="Pfam" id="PF00441"/>
    </source>
</evidence>
<dbReference type="Pfam" id="PF00432">
    <property type="entry name" value="Prenyltrans"/>
    <property type="match status" value="1"/>
</dbReference>
<comment type="catalytic activity">
    <reaction evidence="28">
        <text>hexanoyl-CoA + oxidized [electron-transfer flavoprotein] + H(+) = (2E)-hexenoyl-CoA + reduced [electron-transfer flavoprotein]</text>
        <dbReference type="Rhea" id="RHEA:43464"/>
        <dbReference type="Rhea" id="RHEA-COMP:10685"/>
        <dbReference type="Rhea" id="RHEA-COMP:10686"/>
        <dbReference type="ChEBI" id="CHEBI:15378"/>
        <dbReference type="ChEBI" id="CHEBI:57692"/>
        <dbReference type="ChEBI" id="CHEBI:58307"/>
        <dbReference type="ChEBI" id="CHEBI:62077"/>
        <dbReference type="ChEBI" id="CHEBI:62620"/>
    </reaction>
    <physiologicalReaction direction="left-to-right" evidence="28">
        <dbReference type="Rhea" id="RHEA:43465"/>
    </physiologicalReaction>
</comment>
<comment type="function">
    <text evidence="19">Medium-chain specific acyl-CoA dehydrogenase is one of the acyl-CoA dehydrogenases that catalyze the first step of mitochondrial fatty acid beta-oxidation, an aerobic process breaking down fatty acids into acetyl-CoA and allowing the production of energy from fats. The first step of fatty acid beta-oxidation consists in the removal of one hydrogen from C-2 and C-3 of the straight-chain fatty acyl-CoA thioester, resulting in the formation of trans-2-enoyl-CoA. Electron transfer flavoprotein (ETF) is the electron acceptor that transfers electrons to the main mitochondrial respiratory chain via ETF-ubiquinone oxidoreductase (ETF dehydrogenase). Among the different mitochondrial acyl-CoA dehydrogenases, medium-chain specific acyl-CoA dehydrogenase acts specifically on acyl-CoAs with saturated 6 to 12 carbons long primary chains.</text>
</comment>
<evidence type="ECO:0000256" key="15">
    <source>
        <dbReference type="ARBA" id="ARBA00023098"/>
    </source>
</evidence>
<comment type="caution">
    <text evidence="34">The sequence shown here is derived from an EMBL/GenBank/DDBJ whole genome shotgun (WGS) entry which is preliminary data.</text>
</comment>
<dbReference type="InterPro" id="IPR009075">
    <property type="entry name" value="AcylCo_DH/oxidase_C"/>
</dbReference>
<protein>
    <recommendedName>
        <fullName evidence="7">Medium-chain specific acyl-CoA dehydrogenase, mitochondrial</fullName>
        <ecNumber evidence="5">1.3.8.7</ecNumber>
        <ecNumber evidence="6">2.5.1.60</ecNumber>
    </recommendedName>
    <alternativeName>
        <fullName evidence="18">Rab geranyl-geranyltransferase subunit beta</fullName>
    </alternativeName>
    <alternativeName>
        <fullName evidence="17">Rab geranylgeranyltransferase subunit beta</fullName>
    </alternativeName>
</protein>
<dbReference type="GO" id="GO:0051793">
    <property type="term" value="P:medium-chain fatty acid catabolic process"/>
    <property type="evidence" value="ECO:0007669"/>
    <property type="project" value="TreeGrafter"/>
</dbReference>
<evidence type="ECO:0000256" key="17">
    <source>
        <dbReference type="ARBA" id="ARBA00031218"/>
    </source>
</evidence>
<keyword evidence="8" id="KW-0597">Phosphoprotein</keyword>
<evidence type="ECO:0000256" key="5">
    <source>
        <dbReference type="ARBA" id="ARBA00012033"/>
    </source>
</evidence>
<dbReference type="Gene3D" id="1.50.10.20">
    <property type="match status" value="1"/>
</dbReference>
<dbReference type="InterPro" id="IPR046373">
    <property type="entry name" value="Acyl-CoA_Oxase/DH_mid-dom_sf"/>
</dbReference>
<proteinExistence type="evidence at protein level"/>
<dbReference type="EC" id="1.3.8.7" evidence="5"/>
<evidence type="ECO:0000256" key="27">
    <source>
        <dbReference type="ARBA" id="ARBA00049038"/>
    </source>
</evidence>
<dbReference type="Pfam" id="PF00441">
    <property type="entry name" value="Acyl-CoA_dh_1"/>
    <property type="match status" value="1"/>
</dbReference>
<keyword evidence="13" id="KW-0809">Transit peptide</keyword>
<dbReference type="InterPro" id="IPR050741">
    <property type="entry name" value="Acyl-CoA_dehydrogenase"/>
</dbReference>
<dbReference type="Pfam" id="PF02770">
    <property type="entry name" value="Acyl-CoA_dh_M"/>
    <property type="match status" value="1"/>
</dbReference>
<feature type="binding site" description="in other chain" evidence="29">
    <location>
        <begin position="376"/>
        <end position="380"/>
    </location>
    <ligand>
        <name>FAD</name>
        <dbReference type="ChEBI" id="CHEBI:57692"/>
        <note>ligand shared between dimeric partners</note>
    </ligand>
</feature>
<evidence type="ECO:0000259" key="32">
    <source>
        <dbReference type="Pfam" id="PF02770"/>
    </source>
</evidence>
<feature type="binding site" description="in other chain" evidence="29">
    <location>
        <begin position="318"/>
        <end position="319"/>
    </location>
    <ligand>
        <name>FAD</name>
        <dbReference type="ChEBI" id="CHEBI:57692"/>
        <note>ligand shared between dimeric partners</note>
    </ligand>
</feature>
<feature type="domain" description="Acyl-CoA oxidase/dehydrogenase middle" evidence="32">
    <location>
        <begin position="159"/>
        <end position="257"/>
    </location>
</feature>
<dbReference type="InterPro" id="IPR036250">
    <property type="entry name" value="AcylCo_DH-like_C"/>
</dbReference>
<feature type="domain" description="Acyl-CoA dehydrogenase/oxidase N-terminal" evidence="33">
    <location>
        <begin position="44"/>
        <end position="153"/>
    </location>
</feature>
<comment type="cofactor">
    <cofactor evidence="1 29">
        <name>FAD</name>
        <dbReference type="ChEBI" id="CHEBI:57692"/>
    </cofactor>
</comment>
<evidence type="ECO:0000313" key="34">
    <source>
        <dbReference type="EMBL" id="RXN05708.1"/>
    </source>
</evidence>
<evidence type="ECO:0000256" key="25">
    <source>
        <dbReference type="ARBA" id="ARBA00048499"/>
    </source>
</evidence>
<evidence type="ECO:0000256" key="23">
    <source>
        <dbReference type="ARBA" id="ARBA00047916"/>
    </source>
</evidence>
<dbReference type="FunFam" id="2.40.110.10:FF:000007">
    <property type="entry name" value="Medium-chain specific acyl-CoA dehydrogenase, mitochondrial"/>
    <property type="match status" value="1"/>
</dbReference>
<evidence type="ECO:0000256" key="3">
    <source>
        <dbReference type="ARBA" id="ARBA00005198"/>
    </source>
</evidence>
<dbReference type="SUPFAM" id="SSF47203">
    <property type="entry name" value="Acyl-CoA dehydrogenase C-terminal domain-like"/>
    <property type="match status" value="1"/>
</dbReference>
<dbReference type="InterPro" id="IPR013786">
    <property type="entry name" value="AcylCoA_DH/ox_N"/>
</dbReference>
<reference evidence="34 35" key="1">
    <citation type="submission" date="2018-03" db="EMBL/GenBank/DDBJ databases">
        <title>Draft genome sequence of Rohu Carp (Labeo rohita).</title>
        <authorList>
            <person name="Das P."/>
            <person name="Kushwaha B."/>
            <person name="Joshi C.G."/>
            <person name="Kumar D."/>
            <person name="Nagpure N.S."/>
            <person name="Sahoo L."/>
            <person name="Das S.P."/>
            <person name="Bit A."/>
            <person name="Patnaik S."/>
            <person name="Meher P.K."/>
            <person name="Jayasankar P."/>
            <person name="Koringa P.G."/>
            <person name="Patel N.V."/>
            <person name="Hinsu A.T."/>
            <person name="Kumar R."/>
            <person name="Pandey M."/>
            <person name="Agarwal S."/>
            <person name="Srivastava S."/>
            <person name="Singh M."/>
            <person name="Iquebal M.A."/>
            <person name="Jaiswal S."/>
            <person name="Angadi U.B."/>
            <person name="Kumar N."/>
            <person name="Raza M."/>
            <person name="Shah T.M."/>
            <person name="Rai A."/>
            <person name="Jena J.K."/>
        </authorList>
    </citation>
    <scope>NUCLEOTIDE SEQUENCE [LARGE SCALE GENOMIC DNA]</scope>
    <source>
        <strain evidence="34">DASCIFA01</strain>
        <tissue evidence="34">Testis</tissue>
    </source>
</reference>
<dbReference type="PROSITE" id="PS00073">
    <property type="entry name" value="ACYL_COA_DH_2"/>
    <property type="match status" value="1"/>
</dbReference>
<comment type="catalytic activity">
    <reaction evidence="24">
        <text>a medium-chain 2,3-saturated fatty acyl-CoA + oxidized [electron-transfer flavoprotein] + H(+) = a medium-chain (2E)-enoyl-CoA + reduced [electron-transfer flavoprotein]</text>
        <dbReference type="Rhea" id="RHEA:14477"/>
        <dbReference type="Rhea" id="RHEA-COMP:10685"/>
        <dbReference type="Rhea" id="RHEA-COMP:10686"/>
        <dbReference type="ChEBI" id="CHEBI:15378"/>
        <dbReference type="ChEBI" id="CHEBI:57692"/>
        <dbReference type="ChEBI" id="CHEBI:58307"/>
        <dbReference type="ChEBI" id="CHEBI:83723"/>
        <dbReference type="ChEBI" id="CHEBI:83726"/>
        <dbReference type="EC" id="1.3.8.7"/>
    </reaction>
    <physiologicalReaction direction="left-to-right" evidence="24">
        <dbReference type="Rhea" id="RHEA:14478"/>
    </physiologicalReaction>
</comment>
<dbReference type="FunFam" id="1.10.540.10:FF:000010">
    <property type="entry name" value="Medium-chain specific acyl-CoA dehydrogenase, mitochondrial"/>
    <property type="match status" value="1"/>
</dbReference>
<feature type="domain" description="Acyl-CoA dehydrogenase/oxidase C-terminal" evidence="31">
    <location>
        <begin position="269"/>
        <end position="400"/>
    </location>
</feature>
<sequence length="704" mass="77062">MIFNKVLRAGIQAGLRFQSTGPQGSARAAAALKEAHGGFSFELTEQQKEFQEVARKFAREEIVPAAQSYDRSGEYPFPLIKRAWELGLMNGHIPEDCGGMGLGIFDACLITEELAFGCTGVQTAIEANSLGQMPVIIAGNDAQKKKYLGRMTEEPLMCAYCVTEPGAGSDVAGIKTRAVKKGDEYIVSGQKMWITNGGKANWYFLLARTDPDPKASASKAFTGFIVEADTPGVQPGRKEMNMGQRCSDTRGITFEDVRIPKENVLIGEGAGFKIAMGAFDKTRPPVAAGAVGLAQRALEEATTYALERKTFGKVIAEHQAVSFMLADMAMKVELARMAYQRAAWEVDQGRRNTYYASIAKAFAGDIANQCAADAVQIFGGNGFNSEYPVEKLMRDAKIYQGTQVKDVVIKPDAPNTLFLDKHADYIAAYGSKKDDYEYTLSEYLRMSGIYWGLTVMDLMGQLSRMNREEIIEFIKSCQHDCGGISASIGHDPHLLYTLSAVQILSLYNSLNVIDVDKVVDYVKGLQQEDGSFAGDKWGEIDTRFSFCAVATLALLGKLDVINMDKAVEFVLSCMNFDGGFGCRPGSESHAGQIYCCTGFLSVTGQLHQLPDVCYSWWVLASLKIIGRIHWIDKAKLRSFILACQDEETGGFADRPGDMVDPFHTLFGVAGLSLLGDEQIKPVNPVFCMPEDVLQRIGLQPDLLS</sequence>
<dbReference type="SUPFAM" id="SSF56645">
    <property type="entry name" value="Acyl-CoA dehydrogenase NM domain-like"/>
    <property type="match status" value="1"/>
</dbReference>
<comment type="similarity">
    <text evidence="4">Belongs to the acyl-CoA dehydrogenase family.</text>
</comment>
<evidence type="ECO:0007829" key="36">
    <source>
        <dbReference type="PeptideAtlas" id="A0A498LBY9"/>
    </source>
</evidence>
<dbReference type="GO" id="GO:0050660">
    <property type="term" value="F:flavin adenine dinucleotide binding"/>
    <property type="evidence" value="ECO:0007669"/>
    <property type="project" value="InterPro"/>
</dbReference>
<dbReference type="UniPathway" id="UPA00660"/>
<dbReference type="CDD" id="cd01157">
    <property type="entry name" value="MCAD"/>
    <property type="match status" value="1"/>
</dbReference>
<feature type="domain" description="Prenyltransferase alpha-alpha toroid" evidence="30">
    <location>
        <begin position="418"/>
        <end position="607"/>
    </location>
</feature>
<keyword evidence="9" id="KW-0285">Flavoprotein</keyword>
<evidence type="ECO:0000256" key="10">
    <source>
        <dbReference type="ARBA" id="ARBA00022737"/>
    </source>
</evidence>
<evidence type="ECO:0000256" key="14">
    <source>
        <dbReference type="ARBA" id="ARBA00023002"/>
    </source>
</evidence>
<gene>
    <name evidence="34" type="ORF">ROHU_033203</name>
</gene>
<dbReference type="GO" id="GO:0033539">
    <property type="term" value="P:fatty acid beta-oxidation using acyl-CoA dehydrogenase"/>
    <property type="evidence" value="ECO:0007669"/>
    <property type="project" value="UniProtKB-ARBA"/>
</dbReference>
<evidence type="ECO:0000256" key="8">
    <source>
        <dbReference type="ARBA" id="ARBA00022553"/>
    </source>
</evidence>
<evidence type="ECO:0000256" key="7">
    <source>
        <dbReference type="ARBA" id="ARBA00019125"/>
    </source>
</evidence>
<evidence type="ECO:0000256" key="11">
    <source>
        <dbReference type="ARBA" id="ARBA00022827"/>
    </source>
</evidence>
<dbReference type="Gene3D" id="2.40.110.10">
    <property type="entry name" value="Butyryl-CoA Dehydrogenase, subunit A, domain 2"/>
    <property type="match status" value="1"/>
</dbReference>
<dbReference type="Gene3D" id="1.20.140.10">
    <property type="entry name" value="Butyryl-CoA Dehydrogenase, subunit A, domain 3"/>
    <property type="match status" value="1"/>
</dbReference>
<evidence type="ECO:0000259" key="30">
    <source>
        <dbReference type="Pfam" id="PF00432"/>
    </source>
</evidence>
<comment type="catalytic activity">
    <reaction evidence="21">
        <text>geranylgeranyl diphosphate + L-cysteinyl-[protein] = S-geranylgeranyl-L-cysteinyl-[protein] + diphosphate</text>
        <dbReference type="Rhea" id="RHEA:21240"/>
        <dbReference type="Rhea" id="RHEA-COMP:10131"/>
        <dbReference type="Rhea" id="RHEA-COMP:11537"/>
        <dbReference type="ChEBI" id="CHEBI:29950"/>
        <dbReference type="ChEBI" id="CHEBI:33019"/>
        <dbReference type="ChEBI" id="CHEBI:57533"/>
        <dbReference type="ChEBI" id="CHEBI:86021"/>
        <dbReference type="EC" id="2.5.1.60"/>
    </reaction>
</comment>
<evidence type="ECO:0000256" key="13">
    <source>
        <dbReference type="ARBA" id="ARBA00022946"/>
    </source>
</evidence>
<comment type="catalytic activity">
    <reaction evidence="22">
        <text>dodecanoyl-CoA + oxidized [electron-transfer flavoprotein] + H(+) = (2E)-dodecenoyl-CoA + reduced [electron-transfer flavoprotein]</text>
        <dbReference type="Rhea" id="RHEA:47296"/>
        <dbReference type="Rhea" id="RHEA-COMP:10685"/>
        <dbReference type="Rhea" id="RHEA-COMP:10686"/>
        <dbReference type="ChEBI" id="CHEBI:15378"/>
        <dbReference type="ChEBI" id="CHEBI:57330"/>
        <dbReference type="ChEBI" id="CHEBI:57375"/>
        <dbReference type="ChEBI" id="CHEBI:57692"/>
        <dbReference type="ChEBI" id="CHEBI:58307"/>
    </reaction>
    <physiologicalReaction direction="left-to-right" evidence="22">
        <dbReference type="Rhea" id="RHEA:47297"/>
    </physiologicalReaction>
</comment>
<dbReference type="InterPro" id="IPR001330">
    <property type="entry name" value="Prenyltrans"/>
</dbReference>
<dbReference type="STRING" id="84645.A0A498LBY9"/>
<dbReference type="InterPro" id="IPR008930">
    <property type="entry name" value="Terpenoid_cyclase/PrenylTrfase"/>
</dbReference>
<feature type="binding site" description="in other chain" evidence="29">
    <location>
        <begin position="160"/>
        <end position="169"/>
    </location>
    <ligand>
        <name>FAD</name>
        <dbReference type="ChEBI" id="CHEBI:57692"/>
        <note>ligand shared between dimeric partners</note>
    </ligand>
</feature>
<dbReference type="InterPro" id="IPR034180">
    <property type="entry name" value="MCAD"/>
</dbReference>
<comment type="catalytic activity">
    <reaction evidence="25">
        <text>pentanoyl-CoA + oxidized [electron-transfer flavoprotein] + H(+) = (2E)-pentenoyl-CoA + reduced [electron-transfer flavoprotein]</text>
        <dbReference type="Rhea" id="RHEA:43456"/>
        <dbReference type="Rhea" id="RHEA-COMP:10685"/>
        <dbReference type="Rhea" id="RHEA-COMP:10686"/>
        <dbReference type="ChEBI" id="CHEBI:15378"/>
        <dbReference type="ChEBI" id="CHEBI:57389"/>
        <dbReference type="ChEBI" id="CHEBI:57692"/>
        <dbReference type="ChEBI" id="CHEBI:58307"/>
        <dbReference type="ChEBI" id="CHEBI:86160"/>
    </reaction>
    <physiologicalReaction direction="left-to-right" evidence="25">
        <dbReference type="Rhea" id="RHEA:43457"/>
    </physiologicalReaction>
</comment>
<name>A0A498LBY9_LABRO</name>
<dbReference type="GO" id="GO:0070991">
    <property type="term" value="F:medium-chain fatty acyl-CoA dehydrogenase activity"/>
    <property type="evidence" value="ECO:0007669"/>
    <property type="project" value="UniProtKB-EC"/>
</dbReference>
<dbReference type="Proteomes" id="UP000290572">
    <property type="component" value="Unassembled WGS sequence"/>
</dbReference>
<evidence type="ECO:0000256" key="22">
    <source>
        <dbReference type="ARBA" id="ARBA00047893"/>
    </source>
</evidence>
<comment type="catalytic activity">
    <reaction evidence="27">
        <text>tetradecanoyl-CoA + oxidized [electron-transfer flavoprotein] + H(+) = (2E)-tetradecenoyl-CoA + reduced [electron-transfer flavoprotein]</text>
        <dbReference type="Rhea" id="RHEA:47316"/>
        <dbReference type="Rhea" id="RHEA-COMP:10685"/>
        <dbReference type="Rhea" id="RHEA-COMP:10686"/>
        <dbReference type="ChEBI" id="CHEBI:15378"/>
        <dbReference type="ChEBI" id="CHEBI:57385"/>
        <dbReference type="ChEBI" id="CHEBI:57692"/>
        <dbReference type="ChEBI" id="CHEBI:58307"/>
        <dbReference type="ChEBI" id="CHEBI:61405"/>
    </reaction>
    <physiologicalReaction direction="left-to-right" evidence="27">
        <dbReference type="Rhea" id="RHEA:47317"/>
    </physiologicalReaction>
</comment>
<keyword evidence="12" id="KW-0276">Fatty acid metabolism</keyword>
<evidence type="ECO:0000256" key="4">
    <source>
        <dbReference type="ARBA" id="ARBA00009347"/>
    </source>
</evidence>
<evidence type="ECO:0000256" key="2">
    <source>
        <dbReference type="ARBA" id="ARBA00004305"/>
    </source>
</evidence>
<evidence type="ECO:0000256" key="16">
    <source>
        <dbReference type="ARBA" id="ARBA00023128"/>
    </source>
</evidence>
<dbReference type="InterPro" id="IPR006089">
    <property type="entry name" value="Acyl-CoA_DH_CS"/>
</dbReference>
<evidence type="ECO:0000256" key="6">
    <source>
        <dbReference type="ARBA" id="ARBA00012656"/>
    </source>
</evidence>
<dbReference type="GO" id="GO:0004663">
    <property type="term" value="F:Rab geranylgeranyltransferase activity"/>
    <property type="evidence" value="ECO:0007669"/>
    <property type="project" value="UniProtKB-EC"/>
</dbReference>
<evidence type="ECO:0000256" key="28">
    <source>
        <dbReference type="ARBA" id="ARBA00049192"/>
    </source>
</evidence>
<organism evidence="34 35">
    <name type="scientific">Labeo rohita</name>
    <name type="common">Indian major carp</name>
    <name type="synonym">Cyprinus rohita</name>
    <dbReference type="NCBI Taxonomy" id="84645"/>
    <lineage>
        <taxon>Eukaryota</taxon>
        <taxon>Metazoa</taxon>
        <taxon>Chordata</taxon>
        <taxon>Craniata</taxon>
        <taxon>Vertebrata</taxon>
        <taxon>Euteleostomi</taxon>
        <taxon>Actinopterygii</taxon>
        <taxon>Neopterygii</taxon>
        <taxon>Teleostei</taxon>
        <taxon>Ostariophysi</taxon>
        <taxon>Cypriniformes</taxon>
        <taxon>Cyprinidae</taxon>
        <taxon>Labeoninae</taxon>
        <taxon>Labeonini</taxon>
        <taxon>Labeo</taxon>
    </lineage>
</organism>
<comment type="catalytic activity">
    <reaction evidence="23">
        <text>oxidized [electron-transfer flavoprotein] + hexadecanoyl-CoA + H(+) = (2E)-hexadecenoyl-CoA + reduced [electron-transfer flavoprotein]</text>
        <dbReference type="Rhea" id="RHEA:43448"/>
        <dbReference type="Rhea" id="RHEA-COMP:10685"/>
        <dbReference type="Rhea" id="RHEA-COMP:10686"/>
        <dbReference type="ChEBI" id="CHEBI:15378"/>
        <dbReference type="ChEBI" id="CHEBI:57379"/>
        <dbReference type="ChEBI" id="CHEBI:57692"/>
        <dbReference type="ChEBI" id="CHEBI:58307"/>
        <dbReference type="ChEBI" id="CHEBI:61526"/>
    </reaction>
    <physiologicalReaction direction="left-to-right" evidence="23">
        <dbReference type="Rhea" id="RHEA:43449"/>
    </physiologicalReaction>
</comment>
<dbReference type="Pfam" id="PF02771">
    <property type="entry name" value="Acyl-CoA_dh_N"/>
    <property type="match status" value="1"/>
</dbReference>
<dbReference type="EC" id="2.5.1.60" evidence="6"/>
<dbReference type="PANTHER" id="PTHR48083">
    <property type="entry name" value="MEDIUM-CHAIN SPECIFIC ACYL-COA DEHYDROGENASE, MITOCHONDRIAL-RELATED"/>
    <property type="match status" value="1"/>
</dbReference>
<evidence type="ECO:0000256" key="19">
    <source>
        <dbReference type="ARBA" id="ARBA00045900"/>
    </source>
</evidence>
<evidence type="ECO:0000256" key="24">
    <source>
        <dbReference type="ARBA" id="ARBA00048063"/>
    </source>
</evidence>
<evidence type="ECO:0000256" key="12">
    <source>
        <dbReference type="ARBA" id="ARBA00022832"/>
    </source>
</evidence>
<dbReference type="SUPFAM" id="SSF48239">
    <property type="entry name" value="Terpenoid cyclases/Protein prenyltransferases"/>
    <property type="match status" value="1"/>
</dbReference>
<comment type="catalytic activity">
    <reaction evidence="20">
        <text>decanoyl-CoA + oxidized [electron-transfer flavoprotein] + H(+) = (2E)-decenoyl-CoA + reduced [electron-transfer flavoprotein]</text>
        <dbReference type="Rhea" id="RHEA:48176"/>
        <dbReference type="Rhea" id="RHEA-COMP:10685"/>
        <dbReference type="Rhea" id="RHEA-COMP:10686"/>
        <dbReference type="ChEBI" id="CHEBI:15378"/>
        <dbReference type="ChEBI" id="CHEBI:57692"/>
        <dbReference type="ChEBI" id="CHEBI:58307"/>
        <dbReference type="ChEBI" id="CHEBI:61406"/>
        <dbReference type="ChEBI" id="CHEBI:61430"/>
    </reaction>
    <physiologicalReaction direction="left-to-right" evidence="20">
        <dbReference type="Rhea" id="RHEA:48177"/>
    </physiologicalReaction>
</comment>
<dbReference type="PROSITE" id="PS00072">
    <property type="entry name" value="ACYL_COA_DH_1"/>
    <property type="match status" value="1"/>
</dbReference>
<keyword evidence="11 29" id="KW-0274">FAD</keyword>
<dbReference type="Gene3D" id="1.10.540.10">
    <property type="entry name" value="Acyl-CoA dehydrogenase/oxidase, N-terminal domain"/>
    <property type="match status" value="1"/>
</dbReference>
<comment type="pathway">
    <text evidence="3">Lipid metabolism; mitochondrial fatty acid beta-oxidation.</text>
</comment>
<accession>A0A498LBY9</accession>
<evidence type="ECO:0000256" key="29">
    <source>
        <dbReference type="PIRSR" id="PIRSR634180-3"/>
    </source>
</evidence>
<evidence type="ECO:0000313" key="35">
    <source>
        <dbReference type="Proteomes" id="UP000290572"/>
    </source>
</evidence>
<keyword evidence="15" id="KW-0443">Lipid metabolism</keyword>
<feature type="binding site" description="in other chain" evidence="29">
    <location>
        <begin position="308"/>
        <end position="310"/>
    </location>
    <ligand>
        <name>FAD</name>
        <dbReference type="ChEBI" id="CHEBI:57692"/>
        <note>ligand shared between dimeric partners</note>
    </ligand>
</feature>
<dbReference type="AlphaFoldDB" id="A0A498LBY9"/>